<evidence type="ECO:0000259" key="8">
    <source>
        <dbReference type="Pfam" id="PF07731"/>
    </source>
</evidence>
<name>A0A420YD17_9PEZI</name>
<dbReference type="PROSITE" id="PS00079">
    <property type="entry name" value="MULTICOPPER_OXIDASE1"/>
    <property type="match status" value="1"/>
</dbReference>
<feature type="domain" description="Plastocyanin-like" evidence="9">
    <location>
        <begin position="142"/>
        <end position="255"/>
    </location>
</feature>
<evidence type="ECO:0000256" key="1">
    <source>
        <dbReference type="ARBA" id="ARBA00010609"/>
    </source>
</evidence>
<dbReference type="Pfam" id="PF00394">
    <property type="entry name" value="Cu-oxidase"/>
    <property type="match status" value="1"/>
</dbReference>
<dbReference type="InterPro" id="IPR001117">
    <property type="entry name" value="Cu-oxidase_2nd"/>
</dbReference>
<evidence type="ECO:0008006" key="12">
    <source>
        <dbReference type="Google" id="ProtNLM"/>
    </source>
</evidence>
<keyword evidence="5" id="KW-0472">Membrane</keyword>
<dbReference type="InterPro" id="IPR045087">
    <property type="entry name" value="Cu-oxidase_fam"/>
</dbReference>
<organism evidence="10 11">
    <name type="scientific">Coniochaeta pulveracea</name>
    <dbReference type="NCBI Taxonomy" id="177199"/>
    <lineage>
        <taxon>Eukaryota</taxon>
        <taxon>Fungi</taxon>
        <taxon>Dikarya</taxon>
        <taxon>Ascomycota</taxon>
        <taxon>Pezizomycotina</taxon>
        <taxon>Sordariomycetes</taxon>
        <taxon>Sordariomycetidae</taxon>
        <taxon>Coniochaetales</taxon>
        <taxon>Coniochaetaceae</taxon>
        <taxon>Coniochaeta</taxon>
    </lineage>
</organism>
<protein>
    <recommendedName>
        <fullName evidence="12">Laccase, multicopper oxidase, benzenediol:oxygen oxidorectuctase</fullName>
    </recommendedName>
</protein>
<gene>
    <name evidence="10" type="ORF">DL546_004920</name>
</gene>
<dbReference type="Proteomes" id="UP000275385">
    <property type="component" value="Unassembled WGS sequence"/>
</dbReference>
<feature type="signal peptide" evidence="6">
    <location>
        <begin position="1"/>
        <end position="20"/>
    </location>
</feature>
<evidence type="ECO:0000256" key="3">
    <source>
        <dbReference type="ARBA" id="ARBA00023002"/>
    </source>
</evidence>
<feature type="domain" description="Plastocyanin-like" evidence="8">
    <location>
        <begin position="564"/>
        <end position="671"/>
    </location>
</feature>
<sequence>MPQNHFTLLHSFRFLFICFAMLDDDSTLYDSHDEALSSHDEAEEKAMLPGGKPDTRRKNRTLIIICVILVLSCPLILITILRHPSWIQILRYEPDSKTAETAQAEDISIEKLVNTTELGLKTGFIVSDTPTVREYELRINHGYAAPDGFRKLMILANGQSPGPLIEANTGDTLKITVFNDMKNVSTSIHWHGLDQRNSTWMDGVFGVSQCAIPPGQSFTYEFQVLDQRGTFWYHAHTSVQYTDGLFGPIVIHDPEERVPPYSDDQVLFIGDHYHAHASTLLLESYLLPASVWSPDIPGVEPMPDNFLLNGQHIYDCAVESTTYHSPPDNPCSGGALAQTFTQANSTLRLRLISHSSFTSTWFSIDNHTLTLVEIDGVEISPIPNLRGVYLNLGQRLSVLVTTSNTPGSYRMRANMPQSCFVPYCPYVSSVLESIGYEATALLSYGVKQGELLPVLGAPGNRSNPYGVENNFARGDVWEGCDDMPFDEPKPARSRKAVEVGERNSHEVTFRFQEVGEINRIFINRTSYSPLKDDAQLWQILDHNITDFTPGKQGSYSNWGLRLDQQVLLVPDADEGVQIAINSKDQMEHPFHLHGHSFQVVAWGPGEFEGGSNPATKWSLENPMRRDTVTVPAQSHAVIRFEADNPGAWALHCHVSWHGEGGMFVTLLERPNDLKELVSGMDPATRELSQSFCKAR</sequence>
<keyword evidence="5" id="KW-1133">Transmembrane helix</keyword>
<dbReference type="CDD" id="cd13910">
    <property type="entry name" value="CuRO_3_MCO_like_4"/>
    <property type="match status" value="1"/>
</dbReference>
<dbReference type="PROSITE" id="PS00080">
    <property type="entry name" value="MULTICOPPER_OXIDASE2"/>
    <property type="match status" value="1"/>
</dbReference>
<comment type="caution">
    <text evidence="10">The sequence shown here is derived from an EMBL/GenBank/DDBJ whole genome shotgun (WGS) entry which is preliminary data.</text>
</comment>
<feature type="chain" id="PRO_5019150742" description="Laccase, multicopper oxidase, benzenediol:oxygen oxidorectuctase" evidence="6">
    <location>
        <begin position="21"/>
        <end position="695"/>
    </location>
</feature>
<evidence type="ECO:0000256" key="5">
    <source>
        <dbReference type="SAM" id="Phobius"/>
    </source>
</evidence>
<evidence type="ECO:0000259" key="9">
    <source>
        <dbReference type="Pfam" id="PF07732"/>
    </source>
</evidence>
<reference evidence="10 11" key="1">
    <citation type="submission" date="2018-08" db="EMBL/GenBank/DDBJ databases">
        <title>Draft genome of the lignicolous fungus Coniochaeta pulveracea.</title>
        <authorList>
            <person name="Borstlap C.J."/>
            <person name="De Witt R.N."/>
            <person name="Botha A."/>
            <person name="Volschenk H."/>
        </authorList>
    </citation>
    <scope>NUCLEOTIDE SEQUENCE [LARGE SCALE GENOMIC DNA]</scope>
    <source>
        <strain evidence="10 11">CAB683</strain>
    </source>
</reference>
<dbReference type="InterPro" id="IPR033138">
    <property type="entry name" value="Cu_oxidase_CS"/>
</dbReference>
<evidence type="ECO:0000313" key="11">
    <source>
        <dbReference type="Proteomes" id="UP000275385"/>
    </source>
</evidence>
<proteinExistence type="inferred from homology"/>
<feature type="domain" description="Plastocyanin-like" evidence="7">
    <location>
        <begin position="264"/>
        <end position="415"/>
    </location>
</feature>
<dbReference type="SUPFAM" id="SSF49503">
    <property type="entry name" value="Cupredoxins"/>
    <property type="match status" value="3"/>
</dbReference>
<dbReference type="GO" id="GO:0005507">
    <property type="term" value="F:copper ion binding"/>
    <property type="evidence" value="ECO:0007669"/>
    <property type="project" value="InterPro"/>
</dbReference>
<dbReference type="InterPro" id="IPR008972">
    <property type="entry name" value="Cupredoxin"/>
</dbReference>
<accession>A0A420YD17</accession>
<dbReference type="GO" id="GO:0016491">
    <property type="term" value="F:oxidoreductase activity"/>
    <property type="evidence" value="ECO:0007669"/>
    <property type="project" value="UniProtKB-KW"/>
</dbReference>
<dbReference type="Gene3D" id="2.60.40.420">
    <property type="entry name" value="Cupredoxins - blue copper proteins"/>
    <property type="match status" value="3"/>
</dbReference>
<evidence type="ECO:0000256" key="2">
    <source>
        <dbReference type="ARBA" id="ARBA00022723"/>
    </source>
</evidence>
<dbReference type="InterPro" id="IPR011706">
    <property type="entry name" value="Cu-oxidase_C"/>
</dbReference>
<keyword evidence="3" id="KW-0560">Oxidoreductase</keyword>
<dbReference type="STRING" id="177199.A0A420YD17"/>
<keyword evidence="6" id="KW-0732">Signal</keyword>
<dbReference type="PANTHER" id="PTHR11709:SF414">
    <property type="entry name" value="ADR239WP"/>
    <property type="match status" value="1"/>
</dbReference>
<keyword evidence="2" id="KW-0479">Metal-binding</keyword>
<dbReference type="InterPro" id="IPR002355">
    <property type="entry name" value="Cu_oxidase_Cu_BS"/>
</dbReference>
<keyword evidence="11" id="KW-1185">Reference proteome</keyword>
<dbReference type="InterPro" id="IPR011707">
    <property type="entry name" value="Cu-oxidase-like_N"/>
</dbReference>
<evidence type="ECO:0000259" key="7">
    <source>
        <dbReference type="Pfam" id="PF00394"/>
    </source>
</evidence>
<dbReference type="OrthoDB" id="10255118at2759"/>
<evidence type="ECO:0000313" key="10">
    <source>
        <dbReference type="EMBL" id="RKU45799.1"/>
    </source>
</evidence>
<keyword evidence="4" id="KW-0186">Copper</keyword>
<dbReference type="Pfam" id="PF07732">
    <property type="entry name" value="Cu-oxidase_3"/>
    <property type="match status" value="1"/>
</dbReference>
<dbReference type="AlphaFoldDB" id="A0A420YD17"/>
<dbReference type="EMBL" id="QVQW01000018">
    <property type="protein sequence ID" value="RKU45799.1"/>
    <property type="molecule type" value="Genomic_DNA"/>
</dbReference>
<keyword evidence="5" id="KW-0812">Transmembrane</keyword>
<dbReference type="Pfam" id="PF07731">
    <property type="entry name" value="Cu-oxidase_2"/>
    <property type="match status" value="1"/>
</dbReference>
<evidence type="ECO:0000256" key="6">
    <source>
        <dbReference type="SAM" id="SignalP"/>
    </source>
</evidence>
<dbReference type="CDD" id="cd13857">
    <property type="entry name" value="CuRO_1_Diphenol_Ox"/>
    <property type="match status" value="1"/>
</dbReference>
<evidence type="ECO:0000256" key="4">
    <source>
        <dbReference type="ARBA" id="ARBA00023008"/>
    </source>
</evidence>
<comment type="similarity">
    <text evidence="1">Belongs to the multicopper oxidase family.</text>
</comment>
<feature type="transmembrane region" description="Helical" evidence="5">
    <location>
        <begin position="62"/>
        <end position="81"/>
    </location>
</feature>
<dbReference type="PANTHER" id="PTHR11709">
    <property type="entry name" value="MULTI-COPPER OXIDASE"/>
    <property type="match status" value="1"/>
</dbReference>